<dbReference type="OrthoDB" id="1409585at2"/>
<organism evidence="2 3">
    <name type="scientific">Muribaculum intestinale</name>
    <dbReference type="NCBI Taxonomy" id="1796646"/>
    <lineage>
        <taxon>Bacteria</taxon>
        <taxon>Pseudomonadati</taxon>
        <taxon>Bacteroidota</taxon>
        <taxon>Bacteroidia</taxon>
        <taxon>Bacteroidales</taxon>
        <taxon>Muribaculaceae</taxon>
        <taxon>Muribaculum</taxon>
    </lineage>
</organism>
<dbReference type="SUPFAM" id="SSF54001">
    <property type="entry name" value="Cysteine proteinases"/>
    <property type="match status" value="1"/>
</dbReference>
<dbReference type="Gene3D" id="1.10.3670.10">
    <property type="entry name" value="Putative xylanase like domain"/>
    <property type="match status" value="1"/>
</dbReference>
<keyword evidence="1" id="KW-0732">Signal</keyword>
<keyword evidence="3" id="KW-1185">Reference proteome</keyword>
<dbReference type="EMBL" id="CP015402">
    <property type="protein sequence ID" value="ANU64538.1"/>
    <property type="molecule type" value="Genomic_DNA"/>
</dbReference>
<gene>
    <name evidence="2" type="ORF">A4V02_12920</name>
</gene>
<proteinExistence type="predicted"/>
<dbReference type="RefSeq" id="WP_068961815.1">
    <property type="nucleotide sequence ID" value="NZ_CAJTAP010000007.1"/>
</dbReference>
<evidence type="ECO:0000313" key="3">
    <source>
        <dbReference type="Proteomes" id="UP000186351"/>
    </source>
</evidence>
<feature type="chain" id="PRO_5008529518" description="DUF1460 domain-containing protein" evidence="1">
    <location>
        <begin position="21"/>
        <end position="289"/>
    </location>
</feature>
<dbReference type="GeneID" id="65537778"/>
<dbReference type="STRING" id="1796646.A4V02_12920"/>
<feature type="signal peptide" evidence="1">
    <location>
        <begin position="1"/>
        <end position="20"/>
    </location>
</feature>
<name>A0A1B1SCK2_9BACT</name>
<accession>A0A1B1SCK2</accession>
<dbReference type="KEGG" id="pary:A4V02_12920"/>
<dbReference type="InterPro" id="IPR038765">
    <property type="entry name" value="Papain-like_cys_pep_sf"/>
</dbReference>
<dbReference type="Gene3D" id="2.30.260.10">
    <property type="entry name" value="putative xylanase like domain"/>
    <property type="match status" value="1"/>
</dbReference>
<accession>A0A1Z2XFZ9</accession>
<dbReference type="AlphaFoldDB" id="A0A1B1SCK2"/>
<protein>
    <recommendedName>
        <fullName evidence="4">DUF1460 domain-containing protein</fullName>
    </recommendedName>
</protein>
<reference evidence="3" key="1">
    <citation type="submission" date="2016-04" db="EMBL/GenBank/DDBJ databases">
        <title>Complete Genome Sequences of Twelve Strains of a Stable Defined Moderately Diverse Mouse Microbiota 2 (sDMDMm2).</title>
        <authorList>
            <person name="Uchimura Y."/>
            <person name="Wyss M."/>
            <person name="Brugiroux S."/>
            <person name="Limenitakis J.P."/>
            <person name="Stecher B."/>
            <person name="McCoy K.D."/>
            <person name="Macpherson A.J."/>
        </authorList>
    </citation>
    <scope>NUCLEOTIDE SEQUENCE [LARGE SCALE GENOMIC DNA]</scope>
    <source>
        <strain evidence="3">YL27</strain>
    </source>
</reference>
<dbReference type="InterPro" id="IPR010846">
    <property type="entry name" value="AmiA-like"/>
</dbReference>
<dbReference type="Pfam" id="PF07313">
    <property type="entry name" value="AmiA-like"/>
    <property type="match status" value="1"/>
</dbReference>
<dbReference type="Proteomes" id="UP000186351">
    <property type="component" value="Chromosome"/>
</dbReference>
<evidence type="ECO:0000313" key="2">
    <source>
        <dbReference type="EMBL" id="ANU64538.1"/>
    </source>
</evidence>
<sequence>MKKKLLSLCASLLFFHAIQAANPAIRFKHEATDTATINNILIEVAANVKNARPEQRVAYIAKMFIDKPYVAGTLEGDTEVLTINMDEVDCTTFIDNVAALAFTLGEGRTSWRDFVYNLKRMRYYGGEINGYASRLHYISAWILDNVHRGNLKEATNSFAEAEYAVKTLDFISAHRDKYPALNDSANLEGIKNMELGYRNHRYPYIKSSRVGSKGVTSQLRDGDIIAITTKTPGLDVQHMGIISIDSNGIPHLMHASSAAGKVVVESAPLADYFRKNRSATGIRVIRLCE</sequence>
<evidence type="ECO:0008006" key="4">
    <source>
        <dbReference type="Google" id="ProtNLM"/>
    </source>
</evidence>
<evidence type="ECO:0000256" key="1">
    <source>
        <dbReference type="SAM" id="SignalP"/>
    </source>
</evidence>